<dbReference type="InterPro" id="IPR045584">
    <property type="entry name" value="Pilin-like"/>
</dbReference>
<proteinExistence type="predicted"/>
<dbReference type="NCBIfam" id="TIGR02532">
    <property type="entry name" value="IV_pilin_GFxxxE"/>
    <property type="match status" value="1"/>
</dbReference>
<gene>
    <name evidence="2" type="ORF">ACD_80C00065G0002</name>
</gene>
<dbReference type="SUPFAM" id="SSF54523">
    <property type="entry name" value="Pili subunits"/>
    <property type="match status" value="1"/>
</dbReference>
<name>K1XYG8_9BACT</name>
<sequence length="877" mass="95274">SEFAVARKILIYDNCNKRERRDKPHDIGIEENTYLGYIPVKEVPIEENNVSENLLQINDIGVHNSEGIGDKFFRFQDTSISVLLFLQEKSSCILKNICYNHPVYLQSLFMYMKTKNKFIKKNLLGFTLVELIVTISILAILGTISIISIQNFYGSARDSVRISDIKSIQRWLSIFLIKSQTYPLPEDPIEIIDNNTVLFYQGYIWETISRIINTNKNPLDPKDITRYVYVVDKNQKKAQLMGYLESGDTLRTTSYHGILKSLVNQSYANANSIDYKNRFIYVEGDKIWVLTDENSAPIQESVTGTGLNLSETNSGYVAYFWWDSYGEGKSTGTGDILITQILWAINNTIPCNPVTYSGYTITALSHNEMKTFAKPLSIENGAGTGSLQVQCQNGTLDTEHAVEAINVNCSPTFVNDGSNICVPDICGNAPDFSISNGIQKYNIPWTHNAVGWWNCTFVCQAGYYWNTTTCVTASVGYFVGSSWSTTETACSNDANYQDITWQVSCKTVSWGYYSTPIGGGVKTGQTLCEANNSCINGVKTPCIAGYSSVAGSTLCTDQTSPTITSVTTSSPACNVVRFTINGASDAIWIHTTPYSFDGGTTWQTGNTKDYTGLSQTIAANQIQVKDAVGNVYAYGSSINGTAVACPVDCVGSWSNNGTCSAGCGGWVIQQTYTITTPAANGGTACSSTNGATRWGSTSCNTQACPTSGAYSYGAWTNCTPSSWTCWAGNQSRTQSCNYDSCYSPQATAQACTKACASCTTGAWYWGYCYFWSSSYPSGGTYSDSWWGQGGWWNWSGGRSGTCYDGAWSSVTSYCNATSPICVGNMGAVCTLASYSCGAGYAGYCGGSYLGVFDAATCSAYSWTPCTTGTIQCSGACQ</sequence>
<keyword evidence="1" id="KW-0472">Membrane</keyword>
<dbReference type="InterPro" id="IPR012902">
    <property type="entry name" value="N_methyl_site"/>
</dbReference>
<keyword evidence="1" id="KW-1133">Transmembrane helix</keyword>
<evidence type="ECO:0000256" key="1">
    <source>
        <dbReference type="SAM" id="Phobius"/>
    </source>
</evidence>
<evidence type="ECO:0000313" key="2">
    <source>
        <dbReference type="EMBL" id="EKD25413.1"/>
    </source>
</evidence>
<keyword evidence="1" id="KW-0812">Transmembrane</keyword>
<feature type="non-terminal residue" evidence="2">
    <location>
        <position position="1"/>
    </location>
</feature>
<dbReference type="Gene3D" id="3.30.700.10">
    <property type="entry name" value="Glycoprotein, Type 4 Pilin"/>
    <property type="match status" value="1"/>
</dbReference>
<dbReference type="InterPro" id="IPR000884">
    <property type="entry name" value="TSP1_rpt"/>
</dbReference>
<organism evidence="2">
    <name type="scientific">uncultured bacterium</name>
    <name type="common">gcode 4</name>
    <dbReference type="NCBI Taxonomy" id="1234023"/>
    <lineage>
        <taxon>Bacteria</taxon>
        <taxon>environmental samples</taxon>
    </lineage>
</organism>
<comment type="caution">
    <text evidence="2">The sequence shown here is derived from an EMBL/GenBank/DDBJ whole genome shotgun (WGS) entry which is preliminary data.</text>
</comment>
<dbReference type="PROSITE" id="PS50092">
    <property type="entry name" value="TSP1"/>
    <property type="match status" value="1"/>
</dbReference>
<feature type="transmembrane region" description="Helical" evidence="1">
    <location>
        <begin position="123"/>
        <end position="147"/>
    </location>
</feature>
<reference evidence="2" key="1">
    <citation type="journal article" date="2012" name="Science">
        <title>Fermentation, hydrogen, and sulfur metabolism in multiple uncultivated bacterial phyla.</title>
        <authorList>
            <person name="Wrighton K.C."/>
            <person name="Thomas B.C."/>
            <person name="Sharon I."/>
            <person name="Miller C.S."/>
            <person name="Castelle C.J."/>
            <person name="VerBerkmoes N.C."/>
            <person name="Wilkins M.J."/>
            <person name="Hettich R.L."/>
            <person name="Lipton M.S."/>
            <person name="Williams K.H."/>
            <person name="Long P.E."/>
            <person name="Banfield J.F."/>
        </authorList>
    </citation>
    <scope>NUCLEOTIDE SEQUENCE [LARGE SCALE GENOMIC DNA]</scope>
</reference>
<accession>K1XYG8</accession>
<protein>
    <submittedName>
        <fullName evidence="2">Uncharacterized protein</fullName>
    </submittedName>
</protein>
<dbReference type="Pfam" id="PF07963">
    <property type="entry name" value="N_methyl"/>
    <property type="match status" value="1"/>
</dbReference>
<dbReference type="EMBL" id="AMFJ01036072">
    <property type="protein sequence ID" value="EKD25413.1"/>
    <property type="molecule type" value="Genomic_DNA"/>
</dbReference>
<dbReference type="AlphaFoldDB" id="K1XYG8"/>